<dbReference type="STRING" id="1380566.A0A179FMQ6"/>
<comment type="caution">
    <text evidence="3">The sequence shown here is derived from an EMBL/GenBank/DDBJ whole genome shotgun (WGS) entry which is preliminary data.</text>
</comment>
<dbReference type="InterPro" id="IPR011333">
    <property type="entry name" value="SKP1/BTB/POZ_sf"/>
</dbReference>
<dbReference type="Proteomes" id="UP000078397">
    <property type="component" value="Unassembled WGS sequence"/>
</dbReference>
<organism evidence="3 4">
    <name type="scientific">Pochonia chlamydosporia 170</name>
    <dbReference type="NCBI Taxonomy" id="1380566"/>
    <lineage>
        <taxon>Eukaryota</taxon>
        <taxon>Fungi</taxon>
        <taxon>Dikarya</taxon>
        <taxon>Ascomycota</taxon>
        <taxon>Pezizomycotina</taxon>
        <taxon>Sordariomycetes</taxon>
        <taxon>Hypocreomycetidae</taxon>
        <taxon>Hypocreales</taxon>
        <taxon>Clavicipitaceae</taxon>
        <taxon>Pochonia</taxon>
    </lineage>
</organism>
<feature type="region of interest" description="Disordered" evidence="1">
    <location>
        <begin position="77"/>
        <end position="105"/>
    </location>
</feature>
<name>A0A179FMQ6_METCM</name>
<reference evidence="3 4" key="1">
    <citation type="journal article" date="2016" name="PLoS Pathog.">
        <title>Biosynthesis of antibiotic leucinostatins in bio-control fungus Purpureocillium lilacinum and their inhibition on phytophthora revealed by genome mining.</title>
        <authorList>
            <person name="Wang G."/>
            <person name="Liu Z."/>
            <person name="Lin R."/>
            <person name="Li E."/>
            <person name="Mao Z."/>
            <person name="Ling J."/>
            <person name="Yang Y."/>
            <person name="Yin W.B."/>
            <person name="Xie B."/>
        </authorList>
    </citation>
    <scope>NUCLEOTIDE SEQUENCE [LARGE SCALE GENOMIC DNA]</scope>
    <source>
        <strain evidence="3">170</strain>
    </source>
</reference>
<keyword evidence="4" id="KW-1185">Reference proteome</keyword>
<dbReference type="Gene3D" id="3.30.710.10">
    <property type="entry name" value="Potassium Channel Kv1.1, Chain A"/>
    <property type="match status" value="1"/>
</dbReference>
<dbReference type="EMBL" id="LSBJ02000004">
    <property type="protein sequence ID" value="OAQ66353.1"/>
    <property type="molecule type" value="Genomic_DNA"/>
</dbReference>
<dbReference type="AlphaFoldDB" id="A0A179FMQ6"/>
<dbReference type="SUPFAM" id="SSF54695">
    <property type="entry name" value="POZ domain"/>
    <property type="match status" value="1"/>
</dbReference>
<dbReference type="KEGG" id="pchm:VFPPC_07922"/>
<evidence type="ECO:0000259" key="2">
    <source>
        <dbReference type="Pfam" id="PF00651"/>
    </source>
</evidence>
<evidence type="ECO:0000313" key="4">
    <source>
        <dbReference type="Proteomes" id="UP000078397"/>
    </source>
</evidence>
<dbReference type="RefSeq" id="XP_018143440.1">
    <property type="nucleotide sequence ID" value="XM_018286709.1"/>
</dbReference>
<evidence type="ECO:0000313" key="3">
    <source>
        <dbReference type="EMBL" id="OAQ66353.1"/>
    </source>
</evidence>
<dbReference type="Pfam" id="PF00651">
    <property type="entry name" value="BTB"/>
    <property type="match status" value="1"/>
</dbReference>
<evidence type="ECO:0000256" key="1">
    <source>
        <dbReference type="SAM" id="MobiDB-lite"/>
    </source>
</evidence>
<dbReference type="InterPro" id="IPR000210">
    <property type="entry name" value="BTB/POZ_dom"/>
</dbReference>
<dbReference type="CDD" id="cd18186">
    <property type="entry name" value="BTB_POZ_ZBTB_KLHL-like"/>
    <property type="match status" value="1"/>
</dbReference>
<gene>
    <name evidence="3" type="ORF">VFPPC_07922</name>
</gene>
<sequence length="342" mass="38556">MASESPASEPNPKVVRHTIDPEGDVILVLSNPGAPFAPWNPDEDHPCAVKLPEELQEDFPLDIYFLLSAGSKTAKVTADSDSGKKTAVNGQQAATTDSDSEGSNEKKTIEIRYRVNSACLRLASPYFKKLFSGSWRETITKKKGLFYVTAQDWDPTALLLLMNIFHCQGQKILWNIDLEMLAKLAALADYYLCATYIRHYAMRWRALLDIDLSKATHSRPALLLLFSAITFEWDDTFTKLTAAIMWHSHGPIQTLGLPFPQPILDAINNRRVERLDQNAEAIAKIKQFLKVRAPCSVFECTVLRHGVFRVDIYSKKIHPKLMKECKDGYSIAEVLNAFKNLR</sequence>
<feature type="domain" description="BTB" evidence="2">
    <location>
        <begin position="112"/>
        <end position="200"/>
    </location>
</feature>
<feature type="compositionally biased region" description="Polar residues" evidence="1">
    <location>
        <begin position="88"/>
        <end position="97"/>
    </location>
</feature>
<proteinExistence type="predicted"/>
<protein>
    <submittedName>
        <fullName evidence="3">BTB/POZ domain-containing protein</fullName>
    </submittedName>
</protein>
<accession>A0A179FMQ6</accession>
<dbReference type="OrthoDB" id="5326346at2759"/>
<dbReference type="GeneID" id="28850703"/>